<feature type="compositionally biased region" description="Low complexity" evidence="6">
    <location>
        <begin position="888"/>
        <end position="897"/>
    </location>
</feature>
<evidence type="ECO:0000256" key="4">
    <source>
        <dbReference type="ARBA" id="ARBA00023136"/>
    </source>
</evidence>
<evidence type="ECO:0000256" key="2">
    <source>
        <dbReference type="ARBA" id="ARBA00022692"/>
    </source>
</evidence>
<dbReference type="Pfam" id="PF03699">
    <property type="entry name" value="UPF0182"/>
    <property type="match status" value="1"/>
</dbReference>
<feature type="transmembrane region" description="Helical" evidence="5">
    <location>
        <begin position="12"/>
        <end position="35"/>
    </location>
</feature>
<reference evidence="7" key="1">
    <citation type="submission" date="2020-02" db="EMBL/GenBank/DDBJ databases">
        <authorList>
            <person name="Meier V. D."/>
        </authorList>
    </citation>
    <scope>NUCLEOTIDE SEQUENCE</scope>
    <source>
        <strain evidence="7">AVDCRST_MAG48</strain>
    </source>
</reference>
<dbReference type="PANTHER" id="PTHR39344">
    <property type="entry name" value="UPF0182 PROTEIN SLL1060"/>
    <property type="match status" value="1"/>
</dbReference>
<dbReference type="EMBL" id="CADCTS010000445">
    <property type="protein sequence ID" value="CAA9330772.1"/>
    <property type="molecule type" value="Genomic_DNA"/>
</dbReference>
<keyword evidence="3 5" id="KW-1133">Transmembrane helix</keyword>
<gene>
    <name evidence="7" type="ORF">AVDCRST_MAG48-3126</name>
</gene>
<feature type="transmembrane region" description="Helical" evidence="5">
    <location>
        <begin position="207"/>
        <end position="224"/>
    </location>
</feature>
<keyword evidence="4 5" id="KW-0472">Membrane</keyword>
<dbReference type="HAMAP" id="MF_01600">
    <property type="entry name" value="UPF0182"/>
    <property type="match status" value="1"/>
</dbReference>
<feature type="transmembrane region" description="Helical" evidence="5">
    <location>
        <begin position="164"/>
        <end position="186"/>
    </location>
</feature>
<feature type="transmembrane region" description="Helical" evidence="5">
    <location>
        <begin position="55"/>
        <end position="79"/>
    </location>
</feature>
<proteinExistence type="inferred from homology"/>
<organism evidence="7">
    <name type="scientific">uncultured Friedmanniella sp</name>
    <dbReference type="NCBI Taxonomy" id="335381"/>
    <lineage>
        <taxon>Bacteria</taxon>
        <taxon>Bacillati</taxon>
        <taxon>Actinomycetota</taxon>
        <taxon>Actinomycetes</taxon>
        <taxon>Propionibacteriales</taxon>
        <taxon>Nocardioidaceae</taxon>
        <taxon>Friedmanniella</taxon>
        <taxon>environmental samples</taxon>
    </lineage>
</organism>
<protein>
    <recommendedName>
        <fullName evidence="5">UPF0182 protein AVDCRST_MAG48-3126</fullName>
    </recommendedName>
</protein>
<dbReference type="InterPro" id="IPR005372">
    <property type="entry name" value="UPF0182"/>
</dbReference>
<evidence type="ECO:0000256" key="5">
    <source>
        <dbReference type="HAMAP-Rule" id="MF_01600"/>
    </source>
</evidence>
<feature type="transmembrane region" description="Helical" evidence="5">
    <location>
        <begin position="253"/>
        <end position="272"/>
    </location>
</feature>
<feature type="transmembrane region" description="Helical" evidence="5">
    <location>
        <begin position="106"/>
        <end position="135"/>
    </location>
</feature>
<dbReference type="GO" id="GO:0005576">
    <property type="term" value="C:extracellular region"/>
    <property type="evidence" value="ECO:0007669"/>
    <property type="project" value="TreeGrafter"/>
</dbReference>
<keyword evidence="1 5" id="KW-1003">Cell membrane</keyword>
<dbReference type="AlphaFoldDB" id="A0A6J4LFH5"/>
<keyword evidence="2 5" id="KW-0812">Transmembrane</keyword>
<dbReference type="PANTHER" id="PTHR39344:SF1">
    <property type="entry name" value="UPF0182 PROTEIN SLL1060"/>
    <property type="match status" value="1"/>
</dbReference>
<accession>A0A6J4LFH5</accession>
<comment type="similarity">
    <text evidence="5">Belongs to the UPF0182 family.</text>
</comment>
<evidence type="ECO:0000256" key="1">
    <source>
        <dbReference type="ARBA" id="ARBA00022475"/>
    </source>
</evidence>
<feature type="region of interest" description="Disordered" evidence="6">
    <location>
        <begin position="874"/>
        <end position="897"/>
    </location>
</feature>
<comment type="subcellular location">
    <subcellularLocation>
        <location evidence="5">Cell membrane</location>
        <topology evidence="5">Multi-pass membrane protein</topology>
    </subcellularLocation>
</comment>
<dbReference type="GO" id="GO:0005886">
    <property type="term" value="C:plasma membrane"/>
    <property type="evidence" value="ECO:0007669"/>
    <property type="project" value="UniProtKB-SubCell"/>
</dbReference>
<evidence type="ECO:0000256" key="3">
    <source>
        <dbReference type="ARBA" id="ARBA00022989"/>
    </source>
</evidence>
<sequence length="946" mass="102418">MSSVRIGGRRSAILPTLVIAAVLVVLFAIFTSVWTDRLWYRSFDFGSVFTTLLTARIGLFAVFGLVMATCVAASAAIAYRFRPRVRIGTASSPLLERYREVLESRFVWVVVAIGVVLGLFAGGAATGQIFTYLAWQNASDFGTTDPKFGLDIGFFVFGYPWYRFVLSFLFAVLGFSAVAAALVHYVMGSLRFSGARRGASGAAQAQLSILIGLAVVVKGVQYWFDRYGLEIQNQQLLTGINYTADNATVTAKAILAVIAGICALLFFANAVLRRWVVPTIGLVLMVLSAIVLGVVYPGAVQYFSVRPSEPTRERPYIERNIAATRAAYGIDDVEITSYSAETTATAGQLRSDAEALPGIRLIDPSVVGPAYEQLQQVRGYYAFPETLDVDRYTIDGDETDAVVGVRELNLAGVPGQNWNNLKTVYTHGFGLVAAYGNRRQSGGEPDWIAQGIPPTGELAEAEPRIYFGESPTMDYSIVGAPAGTAPVELDTPGGGEGGSPKTYTYTGTGGVGIGSLWHRILYAAKFADVNILLSSRVNEASKIIYDRTPKERVAKAAPWLKTDGDSYPAVVDGRIVWIVDGYTTSNSYPYSQRVALNQVTSDSQTATSGGAVVAQANSDINYMRNSVKAVVDAYDGTVKLYAWDNDDPILKTWQKAFPGVVLPTEDISPELKDHLRYPQDFFKVQRQILAKYHQTDPNNWYQNSALWEVPNDPVKTAGQAKESPFYLSVKWPEDDRAIFSLTTAFVPRGRSNLAAYMAVNADASSPDYGRMRVLQMSDTTQIDGPGQSFNAMTTNETVAERLRPFQQGTAQSSFGNLLTLPVGGGLLYVTPVYTQRQGSTGSYPALRFVIVRFGQSVGIGDTLQQALDEVFAGNSGASTGEEEPAEPTEPGTGETDSTAATQALDEAQAAFQAADKALTDGDLGTYQTRIEEAEAATQRALRAMGR</sequence>
<name>A0A6J4LFH5_9ACTN</name>
<feature type="transmembrane region" description="Helical" evidence="5">
    <location>
        <begin position="279"/>
        <end position="299"/>
    </location>
</feature>
<evidence type="ECO:0000313" key="7">
    <source>
        <dbReference type="EMBL" id="CAA9330772.1"/>
    </source>
</evidence>
<evidence type="ECO:0000256" key="6">
    <source>
        <dbReference type="SAM" id="MobiDB-lite"/>
    </source>
</evidence>